<protein>
    <submittedName>
        <fullName evidence="7">BZ3500_MvSof-1268-A1-R1_Chr3-1g06129 protein</fullName>
    </submittedName>
</protein>
<dbReference type="Pfam" id="PF16543">
    <property type="entry name" value="DFRP_C"/>
    <property type="match status" value="1"/>
</dbReference>
<dbReference type="InterPro" id="IPR036855">
    <property type="entry name" value="Znf_CCCH_sf"/>
</dbReference>
<gene>
    <name evidence="7" type="ORF">BZ3500_MVSOF-1268-A1-R1_CHR3-1G06129</name>
</gene>
<feature type="region of interest" description="Disordered" evidence="5">
    <location>
        <begin position="24"/>
        <end position="53"/>
    </location>
</feature>
<evidence type="ECO:0000256" key="5">
    <source>
        <dbReference type="SAM" id="MobiDB-lite"/>
    </source>
</evidence>
<feature type="region of interest" description="Disordered" evidence="5">
    <location>
        <begin position="305"/>
        <end position="334"/>
    </location>
</feature>
<sequence length="386" mass="44025">MPDRPRSSPTWYVTPIPIPIQFQIPNSSSSPQKVLTPPCPTQTFGMKNKKGGKGQQKVALLQQQAAQKGRTEEAKEKDRQKAALAAKKAADAQKKDELANLFIPIDIVQPKVPFGVDPKTVLCAFHKAGRCQKGTKCKFSHDLNQDRKQQKASIYADQRDENKETDTMDKWNDEKLQQVVSKKGNPLATTDIVCKHFIDAVETGRYGWFWECPDGGDACKYRHALPPGFVLKSQRKKEEEDSKRKEITLEDFIEVERHKLDQSKLTPITKESFAEWKKNRVSKKEAEAELVRAAKSTTFAQGKATGMSGRDLFSFNPDLGMDSEDEEEDGEEEDWDITLLRIRREREDRLEEMERIRRMGGDFEQMDIKEENEDGDAAKEDEKAET</sequence>
<dbReference type="GO" id="GO:0008270">
    <property type="term" value="F:zinc ion binding"/>
    <property type="evidence" value="ECO:0007669"/>
    <property type="project" value="UniProtKB-KW"/>
</dbReference>
<dbReference type="InterPro" id="IPR000571">
    <property type="entry name" value="Znf_CCCH"/>
</dbReference>
<dbReference type="GO" id="GO:0002181">
    <property type="term" value="P:cytoplasmic translation"/>
    <property type="evidence" value="ECO:0007669"/>
    <property type="project" value="TreeGrafter"/>
</dbReference>
<dbReference type="AlphaFoldDB" id="A0A2X0L3W9"/>
<organism evidence="7 8">
    <name type="scientific">Microbotryum saponariae</name>
    <dbReference type="NCBI Taxonomy" id="289078"/>
    <lineage>
        <taxon>Eukaryota</taxon>
        <taxon>Fungi</taxon>
        <taxon>Dikarya</taxon>
        <taxon>Basidiomycota</taxon>
        <taxon>Pucciniomycotina</taxon>
        <taxon>Microbotryomycetes</taxon>
        <taxon>Microbotryales</taxon>
        <taxon>Microbotryaceae</taxon>
        <taxon>Microbotryum</taxon>
    </lineage>
</organism>
<dbReference type="PROSITE" id="PS50103">
    <property type="entry name" value="ZF_C3H1"/>
    <property type="match status" value="2"/>
</dbReference>
<feature type="domain" description="C3H1-type" evidence="6">
    <location>
        <begin position="188"/>
        <end position="226"/>
    </location>
</feature>
<evidence type="ECO:0000256" key="1">
    <source>
        <dbReference type="ARBA" id="ARBA00022723"/>
    </source>
</evidence>
<dbReference type="SUPFAM" id="SSF90229">
    <property type="entry name" value="CCCH zinc finger"/>
    <property type="match status" value="1"/>
</dbReference>
<dbReference type="Gene3D" id="4.10.1000.10">
    <property type="entry name" value="Zinc finger, CCCH-type"/>
    <property type="match status" value="1"/>
</dbReference>
<dbReference type="Pfam" id="PF00642">
    <property type="entry name" value="zf-CCCH"/>
    <property type="match status" value="1"/>
</dbReference>
<name>A0A2X0L3W9_9BASI</name>
<evidence type="ECO:0000256" key="3">
    <source>
        <dbReference type="ARBA" id="ARBA00022833"/>
    </source>
</evidence>
<accession>A0A2X0L3W9</accession>
<dbReference type="OrthoDB" id="278280at2759"/>
<feature type="domain" description="C3H1-type" evidence="6">
    <location>
        <begin position="117"/>
        <end position="144"/>
    </location>
</feature>
<dbReference type="Proteomes" id="UP000249723">
    <property type="component" value="Unassembled WGS sequence"/>
</dbReference>
<dbReference type="SMART" id="SM00356">
    <property type="entry name" value="ZnF_C3H1"/>
    <property type="match status" value="2"/>
</dbReference>
<evidence type="ECO:0000313" key="8">
    <source>
        <dbReference type="Proteomes" id="UP000249723"/>
    </source>
</evidence>
<keyword evidence="2 4" id="KW-0863">Zinc-finger</keyword>
<dbReference type="GO" id="GO:0003729">
    <property type="term" value="F:mRNA binding"/>
    <property type="evidence" value="ECO:0007669"/>
    <property type="project" value="TreeGrafter"/>
</dbReference>
<dbReference type="STRING" id="289078.A0A2X0L3W9"/>
<feature type="zinc finger region" description="C3H1-type" evidence="4">
    <location>
        <begin position="188"/>
        <end position="226"/>
    </location>
</feature>
<dbReference type="EMBL" id="FMWP01000096">
    <property type="protein sequence ID" value="SCZ99590.1"/>
    <property type="molecule type" value="Genomic_DNA"/>
</dbReference>
<reference evidence="8" key="1">
    <citation type="submission" date="2016-10" db="EMBL/GenBank/DDBJ databases">
        <authorList>
            <person name="Jeantristanb JTB J.-T."/>
            <person name="Ricardo R."/>
        </authorList>
    </citation>
    <scope>NUCLEOTIDE SEQUENCE [LARGE SCALE GENOMIC DNA]</scope>
</reference>
<evidence type="ECO:0000256" key="2">
    <source>
        <dbReference type="ARBA" id="ARBA00022771"/>
    </source>
</evidence>
<dbReference type="PANTHER" id="PTHR12681">
    <property type="entry name" value="ZINC FINGER-CONTAINING PROTEIN P48ZNF"/>
    <property type="match status" value="1"/>
</dbReference>
<keyword evidence="1 4" id="KW-0479">Metal-binding</keyword>
<evidence type="ECO:0000259" key="6">
    <source>
        <dbReference type="PROSITE" id="PS50103"/>
    </source>
</evidence>
<feature type="compositionally biased region" description="Acidic residues" evidence="5">
    <location>
        <begin position="321"/>
        <end position="334"/>
    </location>
</feature>
<dbReference type="Gene3D" id="6.20.400.10">
    <property type="match status" value="1"/>
</dbReference>
<evidence type="ECO:0000313" key="7">
    <source>
        <dbReference type="EMBL" id="SCZ99590.1"/>
    </source>
</evidence>
<feature type="region of interest" description="Disordered" evidence="5">
    <location>
        <begin position="361"/>
        <end position="386"/>
    </location>
</feature>
<keyword evidence="8" id="KW-1185">Reference proteome</keyword>
<proteinExistence type="predicted"/>
<feature type="zinc finger region" description="C3H1-type" evidence="4">
    <location>
        <begin position="117"/>
        <end position="144"/>
    </location>
</feature>
<dbReference type="PANTHER" id="PTHR12681:SF0">
    <property type="entry name" value="ZINC FINGER CCCH DOMAIN-CONTAINING PROTEIN 15"/>
    <property type="match status" value="1"/>
</dbReference>
<evidence type="ECO:0000256" key="4">
    <source>
        <dbReference type="PROSITE-ProRule" id="PRU00723"/>
    </source>
</evidence>
<dbReference type="InterPro" id="IPR032378">
    <property type="entry name" value="ZC3H15/TMA46_C"/>
</dbReference>
<feature type="compositionally biased region" description="Basic and acidic residues" evidence="5">
    <location>
        <begin position="376"/>
        <end position="386"/>
    </location>
</feature>
<keyword evidence="3 4" id="KW-0862">Zinc</keyword>
<dbReference type="GO" id="GO:0005829">
    <property type="term" value="C:cytosol"/>
    <property type="evidence" value="ECO:0007669"/>
    <property type="project" value="TreeGrafter"/>
</dbReference>